<dbReference type="Proteomes" id="UP000004221">
    <property type="component" value="Unassembled WGS sequence"/>
</dbReference>
<dbReference type="EMBL" id="CAGS01000315">
    <property type="protein sequence ID" value="CCF84707.1"/>
    <property type="molecule type" value="Genomic_DNA"/>
</dbReference>
<reference evidence="1 2" key="1">
    <citation type="journal article" date="2012" name="ISME J.">
        <title>Nitrification expanded: discovery, physiology and genomics of a nitrite-oxidizing bacterium from the phylum Chloroflexi.</title>
        <authorList>
            <person name="Sorokin D.Y."/>
            <person name="Lucker S."/>
            <person name="Vejmelkova D."/>
            <person name="Kostrikina N.A."/>
            <person name="Kleerebezem R."/>
            <person name="Rijpstra W.I."/>
            <person name="Damste J.S."/>
            <person name="Le Paslier D."/>
            <person name="Muyzer G."/>
            <person name="Wagner M."/>
            <person name="van Loosdrecht M.C."/>
            <person name="Daims H."/>
        </authorList>
    </citation>
    <scope>NUCLEOTIDE SEQUENCE [LARGE SCALE GENOMIC DNA]</scope>
    <source>
        <strain evidence="2">none</strain>
    </source>
</reference>
<gene>
    <name evidence="1" type="ORF">NITHO_3820004</name>
</gene>
<name>I4EJ45_9BACT</name>
<sequence>MKCLSEDPQFIRRWCLHHRFYLSMGQEQRPVRRLTFPTSGTPPADGGHLPRINRFAKTYDVTQGIARGVTTDTCTLALMCLIITEVLPGRKIMTGNILG</sequence>
<comment type="caution">
    <text evidence="1">The sequence shown here is derived from an EMBL/GenBank/DDBJ whole genome shotgun (WGS) entry which is preliminary data.</text>
</comment>
<evidence type="ECO:0000313" key="1">
    <source>
        <dbReference type="EMBL" id="CCF84707.1"/>
    </source>
</evidence>
<organism evidence="1 2">
    <name type="scientific">Nitrolancea hollandica Lb</name>
    <dbReference type="NCBI Taxonomy" id="1129897"/>
    <lineage>
        <taxon>Bacteria</taxon>
        <taxon>Pseudomonadati</taxon>
        <taxon>Thermomicrobiota</taxon>
        <taxon>Thermomicrobia</taxon>
        <taxon>Sphaerobacterales</taxon>
        <taxon>Sphaerobacterineae</taxon>
        <taxon>Sphaerobacteraceae</taxon>
        <taxon>Nitrolancea</taxon>
    </lineage>
</organism>
<protein>
    <submittedName>
        <fullName evidence="1">Uncharacterized protein</fullName>
    </submittedName>
</protein>
<keyword evidence="2" id="KW-1185">Reference proteome</keyword>
<dbReference type="AlphaFoldDB" id="I4EJ45"/>
<proteinExistence type="predicted"/>
<accession>I4EJ45</accession>
<evidence type="ECO:0000313" key="2">
    <source>
        <dbReference type="Proteomes" id="UP000004221"/>
    </source>
</evidence>